<dbReference type="Gene3D" id="1.10.3330.10">
    <property type="entry name" value="Oxo-4-hydroxy-4-carboxy-5-ureidoimidazoline decarboxylase"/>
    <property type="match status" value="1"/>
</dbReference>
<comment type="caution">
    <text evidence="4">The sequence shown here is derived from an EMBL/GenBank/DDBJ whole genome shotgun (WGS) entry which is preliminary data.</text>
</comment>
<dbReference type="SUPFAM" id="SSF158694">
    <property type="entry name" value="UraD-Like"/>
    <property type="match status" value="1"/>
</dbReference>
<feature type="region of interest" description="Disordered" evidence="2">
    <location>
        <begin position="1"/>
        <end position="81"/>
    </location>
</feature>
<dbReference type="Proteomes" id="UP000600080">
    <property type="component" value="Unassembled WGS sequence"/>
</dbReference>
<name>A0ABQ2J5T1_9ACTN</name>
<dbReference type="Pfam" id="PF09349">
    <property type="entry name" value="OHCU_decarbox"/>
    <property type="match status" value="1"/>
</dbReference>
<evidence type="ECO:0000313" key="5">
    <source>
        <dbReference type="Proteomes" id="UP000600080"/>
    </source>
</evidence>
<dbReference type="InterPro" id="IPR036778">
    <property type="entry name" value="OHCU_decarboxylase_sf"/>
</dbReference>
<reference evidence="5" key="1">
    <citation type="journal article" date="2019" name="Int. J. Syst. Evol. Microbiol.">
        <title>The Global Catalogue of Microorganisms (GCM) 10K type strain sequencing project: providing services to taxonomists for standard genome sequencing and annotation.</title>
        <authorList>
            <consortium name="The Broad Institute Genomics Platform"/>
            <consortium name="The Broad Institute Genome Sequencing Center for Infectious Disease"/>
            <person name="Wu L."/>
            <person name="Ma J."/>
        </authorList>
    </citation>
    <scope>NUCLEOTIDE SEQUENCE [LARGE SCALE GENOMIC DNA]</scope>
    <source>
        <strain evidence="5">CGMCC 4.7323</strain>
    </source>
</reference>
<evidence type="ECO:0000259" key="3">
    <source>
        <dbReference type="Pfam" id="PF09349"/>
    </source>
</evidence>
<evidence type="ECO:0000256" key="2">
    <source>
        <dbReference type="SAM" id="MobiDB-lite"/>
    </source>
</evidence>
<feature type="domain" description="Oxo-4-hydroxy-4-carboxy-5-ureidoimidazoline decarboxylase" evidence="3">
    <location>
        <begin position="103"/>
        <end position="246"/>
    </location>
</feature>
<keyword evidence="5" id="KW-1185">Reference proteome</keyword>
<dbReference type="NCBIfam" id="NF010372">
    <property type="entry name" value="PRK13798.1"/>
    <property type="match status" value="1"/>
</dbReference>
<feature type="compositionally biased region" description="Pro residues" evidence="2">
    <location>
        <begin position="1"/>
        <end position="23"/>
    </location>
</feature>
<evidence type="ECO:0000256" key="1">
    <source>
        <dbReference type="ARBA" id="ARBA00022631"/>
    </source>
</evidence>
<organism evidence="4 5">
    <name type="scientific">Streptomyces kronopolitis</name>
    <dbReference type="NCBI Taxonomy" id="1612435"/>
    <lineage>
        <taxon>Bacteria</taxon>
        <taxon>Bacillati</taxon>
        <taxon>Actinomycetota</taxon>
        <taxon>Actinomycetes</taxon>
        <taxon>Kitasatosporales</taxon>
        <taxon>Streptomycetaceae</taxon>
        <taxon>Streptomyces</taxon>
    </lineage>
</organism>
<dbReference type="EMBL" id="BMND01000006">
    <property type="protein sequence ID" value="GGN40803.1"/>
    <property type="molecule type" value="Genomic_DNA"/>
</dbReference>
<gene>
    <name evidence="4" type="ORF">GCM10012285_19330</name>
</gene>
<sequence>MSHAPPSHPPPLRPRPDFGPLPPASVSSPPRTRRNPPFAPVRIRSSRIRPHPFEEPTLSGDTPAARPPTLPPPHTPWGGISSWIRGTALPRPRPEALGLARFNALPLDDNLALLLRCCGSRRWAERVAAHRPYPDVESLLAASDEACYDLNGAELGEALAEESLSPQPLVGARGPGTLAAHTALRAAHAEYERRFRHVFVICLDGYRDEELLDQVLSALRTRLGNEEDEERAVTADELRRLARGRLWRLLGTVT</sequence>
<keyword evidence="1" id="KW-0659">Purine metabolism</keyword>
<protein>
    <recommendedName>
        <fullName evidence="3">Oxo-4-hydroxy-4-carboxy-5-ureidoimidazoline decarboxylase domain-containing protein</fullName>
    </recommendedName>
</protein>
<dbReference type="InterPro" id="IPR018020">
    <property type="entry name" value="OHCU_decarboxylase"/>
</dbReference>
<feature type="compositionally biased region" description="Pro residues" evidence="2">
    <location>
        <begin position="65"/>
        <end position="75"/>
    </location>
</feature>
<proteinExistence type="predicted"/>
<accession>A0ABQ2J5T1</accession>
<evidence type="ECO:0000313" key="4">
    <source>
        <dbReference type="EMBL" id="GGN40803.1"/>
    </source>
</evidence>